<dbReference type="SUPFAM" id="SSF52540">
    <property type="entry name" value="P-loop containing nucleoside triphosphate hydrolases"/>
    <property type="match status" value="1"/>
</dbReference>
<proteinExistence type="inferred from homology"/>
<evidence type="ECO:0000256" key="1">
    <source>
        <dbReference type="ARBA" id="ARBA00004389"/>
    </source>
</evidence>
<protein>
    <recommendedName>
        <fullName evidence="3">Signal recognition particle receptor subunit beta</fullName>
    </recommendedName>
</protein>
<dbReference type="Gene3D" id="3.40.50.300">
    <property type="entry name" value="P-loop containing nucleotide triphosphate hydrolases"/>
    <property type="match status" value="1"/>
</dbReference>
<feature type="compositionally biased region" description="Basic and acidic residues" evidence="11">
    <location>
        <begin position="1"/>
        <end position="12"/>
    </location>
</feature>
<evidence type="ECO:0000256" key="12">
    <source>
        <dbReference type="SAM" id="Phobius"/>
    </source>
</evidence>
<name>A0A8J9SH70_PHATR</name>
<evidence type="ECO:0000313" key="13">
    <source>
        <dbReference type="EMBL" id="CAG9294491.1"/>
    </source>
</evidence>
<dbReference type="Pfam" id="PF09439">
    <property type="entry name" value="SRPRB"/>
    <property type="match status" value="1"/>
</dbReference>
<evidence type="ECO:0000256" key="4">
    <source>
        <dbReference type="ARBA" id="ARBA00022692"/>
    </source>
</evidence>
<keyword evidence="8" id="KW-0342">GTP-binding</keyword>
<reference evidence="13" key="1">
    <citation type="submission" date="2022-02" db="EMBL/GenBank/DDBJ databases">
        <authorList>
            <person name="Giguere J D."/>
        </authorList>
    </citation>
    <scope>NUCLEOTIDE SEQUENCE</scope>
    <source>
        <strain evidence="13">CCAP 1055/1</strain>
    </source>
</reference>
<evidence type="ECO:0000256" key="9">
    <source>
        <dbReference type="ARBA" id="ARBA00023136"/>
    </source>
</evidence>
<feature type="transmembrane region" description="Helical" evidence="12">
    <location>
        <begin position="61"/>
        <end position="82"/>
    </location>
</feature>
<keyword evidence="4 12" id="KW-0812">Transmembrane</keyword>
<sequence>MSSERAATKRPEMPSNRPRSRFANLPQTTIRKAITPYLPPPVIQAIERIDPKLEPFVGPEATVTLTVTFLLAWTVFLLLRFVTSRITGSGRAIADEDEDNVLSPKQTETTQHYEETVLLCGPPGAGKTRLFYQLCFGESNLPTVQSIKANVGITLQNEHGPSIRYMDWPGHAPLSDDALQPILKDKPRIVLVLDSTQPVASAADTLFNLLAFVHRQGRRQMQKPLIFVACHKSDISKAKNSKRVKIQIRSELERLLKVHSSDTPATPLWWPSGEPLELDELSFCDLHFTATNCEGEGSPELVAFTCTGNVPDVA</sequence>
<dbReference type="GO" id="GO:0005789">
    <property type="term" value="C:endoplasmic reticulum membrane"/>
    <property type="evidence" value="ECO:0007669"/>
    <property type="project" value="UniProtKB-SubCell"/>
</dbReference>
<dbReference type="GO" id="GO:0005525">
    <property type="term" value="F:GTP binding"/>
    <property type="evidence" value="ECO:0007669"/>
    <property type="project" value="UniProtKB-KW"/>
</dbReference>
<accession>A0A8J9SH70</accession>
<dbReference type="AlphaFoldDB" id="A0A8J9SH70"/>
<evidence type="ECO:0000256" key="6">
    <source>
        <dbReference type="ARBA" id="ARBA00022824"/>
    </source>
</evidence>
<keyword evidence="9 12" id="KW-0472">Membrane</keyword>
<gene>
    <name evidence="13" type="ORF">PTTT1_LOCUS54853</name>
</gene>
<keyword evidence="6" id="KW-0256">Endoplasmic reticulum</keyword>
<dbReference type="InterPro" id="IPR019009">
    <property type="entry name" value="SRP_receptor_beta_su"/>
</dbReference>
<evidence type="ECO:0000256" key="8">
    <source>
        <dbReference type="ARBA" id="ARBA00023134"/>
    </source>
</evidence>
<evidence type="ECO:0000256" key="2">
    <source>
        <dbReference type="ARBA" id="ARBA00005619"/>
    </source>
</evidence>
<evidence type="ECO:0000256" key="10">
    <source>
        <dbReference type="ARBA" id="ARBA00023170"/>
    </source>
</evidence>
<evidence type="ECO:0000256" key="7">
    <source>
        <dbReference type="ARBA" id="ARBA00022989"/>
    </source>
</evidence>
<comment type="similarity">
    <text evidence="2">Belongs to the SRP receptor beta subunit family.</text>
</comment>
<dbReference type="InterPro" id="IPR027417">
    <property type="entry name" value="P-loop_NTPase"/>
</dbReference>
<comment type="subcellular location">
    <subcellularLocation>
        <location evidence="1">Endoplasmic reticulum membrane</location>
        <topology evidence="1">Single-pass membrane protein</topology>
    </subcellularLocation>
</comment>
<keyword evidence="10" id="KW-0675">Receptor</keyword>
<feature type="region of interest" description="Disordered" evidence="11">
    <location>
        <begin position="1"/>
        <end position="25"/>
    </location>
</feature>
<keyword evidence="5" id="KW-0547">Nucleotide-binding</keyword>
<keyword evidence="7 12" id="KW-1133">Transmembrane helix</keyword>
<organism evidence="13">
    <name type="scientific">Phaeodactylum tricornutum</name>
    <name type="common">Diatom</name>
    <dbReference type="NCBI Taxonomy" id="2850"/>
    <lineage>
        <taxon>Eukaryota</taxon>
        <taxon>Sar</taxon>
        <taxon>Stramenopiles</taxon>
        <taxon>Ochrophyta</taxon>
        <taxon>Bacillariophyta</taxon>
        <taxon>Bacillariophyceae</taxon>
        <taxon>Bacillariophycidae</taxon>
        <taxon>Naviculales</taxon>
        <taxon>Phaeodactylaceae</taxon>
        <taxon>Phaeodactylum</taxon>
    </lineage>
</organism>
<dbReference type="Proteomes" id="UP000836788">
    <property type="component" value="Chromosome 9"/>
</dbReference>
<evidence type="ECO:0000256" key="11">
    <source>
        <dbReference type="SAM" id="MobiDB-lite"/>
    </source>
</evidence>
<evidence type="ECO:0000256" key="3">
    <source>
        <dbReference type="ARBA" id="ARBA00020256"/>
    </source>
</evidence>
<evidence type="ECO:0000256" key="5">
    <source>
        <dbReference type="ARBA" id="ARBA00022741"/>
    </source>
</evidence>
<dbReference type="EMBL" id="OU594950">
    <property type="protein sequence ID" value="CAG9294491.1"/>
    <property type="molecule type" value="Genomic_DNA"/>
</dbReference>